<dbReference type="SUPFAM" id="SSF57667">
    <property type="entry name" value="beta-beta-alpha zinc fingers"/>
    <property type="match status" value="2"/>
</dbReference>
<dbReference type="OrthoDB" id="10069414at2759"/>
<dbReference type="InterPro" id="IPR036236">
    <property type="entry name" value="Znf_C2H2_sf"/>
</dbReference>
<evidence type="ECO:0000259" key="10">
    <source>
        <dbReference type="PROSITE" id="PS50157"/>
    </source>
</evidence>
<feature type="domain" description="C2H2-type" evidence="10">
    <location>
        <begin position="624"/>
        <end position="653"/>
    </location>
</feature>
<evidence type="ECO:0000256" key="8">
    <source>
        <dbReference type="SAM" id="MobiDB-lite"/>
    </source>
</evidence>
<accession>A0A8S1C2Y0</accession>
<dbReference type="Gene3D" id="3.30.710.10">
    <property type="entry name" value="Potassium Channel Kv1.1, Chain A"/>
    <property type="match status" value="1"/>
</dbReference>
<evidence type="ECO:0000313" key="11">
    <source>
        <dbReference type="EMBL" id="CAB3363432.1"/>
    </source>
</evidence>
<evidence type="ECO:0000256" key="1">
    <source>
        <dbReference type="ARBA" id="ARBA00004123"/>
    </source>
</evidence>
<evidence type="ECO:0000259" key="9">
    <source>
        <dbReference type="PROSITE" id="PS50097"/>
    </source>
</evidence>
<gene>
    <name evidence="11" type="ORF">CLODIP_2_CD02240</name>
</gene>
<dbReference type="EMBL" id="CADEPI010000012">
    <property type="protein sequence ID" value="CAB3363432.1"/>
    <property type="molecule type" value="Genomic_DNA"/>
</dbReference>
<dbReference type="InterPro" id="IPR000210">
    <property type="entry name" value="BTB/POZ_dom"/>
</dbReference>
<dbReference type="PROSITE" id="PS50157">
    <property type="entry name" value="ZINC_FINGER_C2H2_2"/>
    <property type="match status" value="2"/>
</dbReference>
<dbReference type="Pfam" id="PF00096">
    <property type="entry name" value="zf-C2H2"/>
    <property type="match status" value="1"/>
</dbReference>
<reference evidence="11 12" key="1">
    <citation type="submission" date="2020-04" db="EMBL/GenBank/DDBJ databases">
        <authorList>
            <person name="Alioto T."/>
            <person name="Alioto T."/>
            <person name="Gomez Garrido J."/>
        </authorList>
    </citation>
    <scope>NUCLEOTIDE SEQUENCE [LARGE SCALE GENOMIC DNA]</scope>
</reference>
<dbReference type="Proteomes" id="UP000494165">
    <property type="component" value="Unassembled WGS sequence"/>
</dbReference>
<feature type="region of interest" description="Disordered" evidence="8">
    <location>
        <begin position="331"/>
        <end position="411"/>
    </location>
</feature>
<dbReference type="PANTHER" id="PTHR24394">
    <property type="entry name" value="ZINC FINGER PROTEIN"/>
    <property type="match status" value="1"/>
</dbReference>
<dbReference type="AlphaFoldDB" id="A0A8S1C2Y0"/>
<dbReference type="PROSITE" id="PS00028">
    <property type="entry name" value="ZINC_FINGER_C2H2_1"/>
    <property type="match status" value="2"/>
</dbReference>
<dbReference type="InterPro" id="IPR011333">
    <property type="entry name" value="SKP1/BTB/POZ_sf"/>
</dbReference>
<feature type="domain" description="BTB" evidence="9">
    <location>
        <begin position="36"/>
        <end position="105"/>
    </location>
</feature>
<dbReference type="GO" id="GO:0000981">
    <property type="term" value="F:DNA-binding transcription factor activity, RNA polymerase II-specific"/>
    <property type="evidence" value="ECO:0007669"/>
    <property type="project" value="TreeGrafter"/>
</dbReference>
<comment type="caution">
    <text evidence="11">The sequence shown here is derived from an EMBL/GenBank/DDBJ whole genome shotgun (WGS) entry which is preliminary data.</text>
</comment>
<feature type="compositionally biased region" description="Basic and acidic residues" evidence="8">
    <location>
        <begin position="1001"/>
        <end position="1010"/>
    </location>
</feature>
<feature type="compositionally biased region" description="Acidic residues" evidence="8">
    <location>
        <begin position="331"/>
        <end position="341"/>
    </location>
</feature>
<sequence length="1143" mass="126845">MHGSGEEVSTRQVKVDNWGPFFLQRLQHFYNKSDFCDLTLQFTGDSSKVPVHSLVLNSCTDYFQQLEKKNGLNAERCLAMPSDLTSELVLPIIRFMYTGKLEFKETLTKKLYYTAGRLNMPILTKLLDAQGSSETQPEKNVNNSHPAILTKSATLGTRKVSLKDLPETLPGRRLPIWKKRKTPVSFDDPVPENLAISDRTFEQEDEPPKPTRFEWPEDEESLKNYSEEYSQPFDSITYESTPLLRHKASPAKVAEDEKPKDTFEEVKAKVTPIKRLAPTDSDPATKKLKTIDIQSVKEYLKEQALRKEIVGSEEDGEEAVEGDSMAITETAEDDDEDDDDHGAEQLNQSEYYEINPTQEVDGGEEGSSNSGTPQTKSILKQRIPEEATPGAKKVRFSFSSSPDQAQTQQDSVVQAGETVIKADGGTSAENHAKIISEVLKKYPHLVQNNKNIKLRIMKQGAYPEDSANKKVSYVVLKAGEKGNKAPAKVIIKTGSRSESIGNLMPSAVPTLAKPKPVSGAENTTGPWLCHTCGTNEDPINFTTYYEYRHHLQDVHMEKIDARICEHCGYRASKRNLLLYHLFTKHSVQPPRNVVFPKCDQCEYVALSESLLIKHRNNHSNNKDFVCKICNAGFKSNGALQGHMQANLHSDPSRKKYECPFCQKVFVRQLNLKTHVRTLHKEVGRKFVDELEDESVDGDLQKKTIEHQTLTFAQSSETLDNVSVANGIATSLNLVEHQLTEVDQQTMVQAIPNADGTVQTFIISAVPGQEYIVPEMLAGQSGEQYQISANQLADLVQYDTCGAVVNSLGATGGQQTIVITSAPSGTQEQLKLISPDGSTITGSLDQLALLTGHNIIVSNSDGTTSSAGEGFQAILQSNGVFTLQPVGHVIQADGEPVSEETLVQQGYVTQDNTILTMAQQDALSKDGAANLIRFAEMDKTYVTYSDHQEQQQMQVAIDESGNITETVKESQHMEEISVSQQIAIEAEEQQVTEEQLPPEHQPLPEEPKISDVTETSEAVPAKDDEPLEMAVEETAQPDEVSTQEVPDIEDRSKIQEVVEEAHEMSVDMGLEAMQEENHAPQHLPELIETKTINELEAIQEEQPTADANEVDNEPENESMVIDEGNQSEIVEQEDIASFSEECTK</sequence>
<feature type="compositionally biased region" description="Polar residues" evidence="8">
    <location>
        <begin position="366"/>
        <end position="378"/>
    </location>
</feature>
<dbReference type="GO" id="GO:0008270">
    <property type="term" value="F:zinc ion binding"/>
    <property type="evidence" value="ECO:0007669"/>
    <property type="project" value="UniProtKB-KW"/>
</dbReference>
<evidence type="ECO:0000256" key="3">
    <source>
        <dbReference type="ARBA" id="ARBA00022737"/>
    </source>
</evidence>
<evidence type="ECO:0000256" key="7">
    <source>
        <dbReference type="PROSITE-ProRule" id="PRU00042"/>
    </source>
</evidence>
<feature type="compositionally biased region" description="Polar residues" evidence="8">
    <location>
        <begin position="345"/>
        <end position="358"/>
    </location>
</feature>
<keyword evidence="2" id="KW-0479">Metal-binding</keyword>
<protein>
    <recommendedName>
        <fullName evidence="13">BTB domain-containing protein</fullName>
    </recommendedName>
</protein>
<keyword evidence="6" id="KW-0539">Nucleus</keyword>
<dbReference type="SUPFAM" id="SSF54695">
    <property type="entry name" value="POZ domain"/>
    <property type="match status" value="1"/>
</dbReference>
<dbReference type="PROSITE" id="PS50097">
    <property type="entry name" value="BTB"/>
    <property type="match status" value="1"/>
</dbReference>
<feature type="region of interest" description="Disordered" evidence="8">
    <location>
        <begin position="1098"/>
        <end position="1143"/>
    </location>
</feature>
<dbReference type="Pfam" id="PF12874">
    <property type="entry name" value="zf-met"/>
    <property type="match status" value="1"/>
</dbReference>
<feature type="domain" description="C2H2-type" evidence="10">
    <location>
        <begin position="656"/>
        <end position="679"/>
    </location>
</feature>
<evidence type="ECO:0000256" key="5">
    <source>
        <dbReference type="ARBA" id="ARBA00022833"/>
    </source>
</evidence>
<evidence type="ECO:0000256" key="4">
    <source>
        <dbReference type="ARBA" id="ARBA00022771"/>
    </source>
</evidence>
<keyword evidence="12" id="KW-1185">Reference proteome</keyword>
<proteinExistence type="predicted"/>
<evidence type="ECO:0000256" key="2">
    <source>
        <dbReference type="ARBA" id="ARBA00022723"/>
    </source>
</evidence>
<dbReference type="InterPro" id="IPR013087">
    <property type="entry name" value="Znf_C2H2_type"/>
</dbReference>
<evidence type="ECO:0000313" key="12">
    <source>
        <dbReference type="Proteomes" id="UP000494165"/>
    </source>
</evidence>
<dbReference type="GO" id="GO:0005634">
    <property type="term" value="C:nucleus"/>
    <property type="evidence" value="ECO:0007669"/>
    <property type="project" value="UniProtKB-SubCell"/>
</dbReference>
<feature type="compositionally biased region" description="Polar residues" evidence="8">
    <location>
        <begin position="397"/>
        <end position="411"/>
    </location>
</feature>
<dbReference type="SMART" id="SM00355">
    <property type="entry name" value="ZnF_C2H2"/>
    <property type="match status" value="5"/>
</dbReference>
<evidence type="ECO:0000256" key="6">
    <source>
        <dbReference type="ARBA" id="ARBA00023242"/>
    </source>
</evidence>
<keyword evidence="5" id="KW-0862">Zinc</keyword>
<dbReference type="Pfam" id="PF00651">
    <property type="entry name" value="BTB"/>
    <property type="match status" value="1"/>
</dbReference>
<feature type="region of interest" description="Disordered" evidence="8">
    <location>
        <begin position="989"/>
        <end position="1019"/>
    </location>
</feature>
<dbReference type="PANTHER" id="PTHR24394:SF38">
    <property type="entry name" value="CENTROSOME-ASSOCIATED ZINC FINGER PROTEIN CP190"/>
    <property type="match status" value="1"/>
</dbReference>
<keyword evidence="3" id="KW-0677">Repeat</keyword>
<name>A0A8S1C2Y0_9INSE</name>
<comment type="subcellular location">
    <subcellularLocation>
        <location evidence="1">Nucleus</location>
    </subcellularLocation>
</comment>
<organism evidence="11 12">
    <name type="scientific">Cloeon dipterum</name>
    <dbReference type="NCBI Taxonomy" id="197152"/>
    <lineage>
        <taxon>Eukaryota</taxon>
        <taxon>Metazoa</taxon>
        <taxon>Ecdysozoa</taxon>
        <taxon>Arthropoda</taxon>
        <taxon>Hexapoda</taxon>
        <taxon>Insecta</taxon>
        <taxon>Pterygota</taxon>
        <taxon>Palaeoptera</taxon>
        <taxon>Ephemeroptera</taxon>
        <taxon>Pisciforma</taxon>
        <taxon>Baetidae</taxon>
        <taxon>Cloeon</taxon>
    </lineage>
</organism>
<evidence type="ECO:0008006" key="13">
    <source>
        <dbReference type="Google" id="ProtNLM"/>
    </source>
</evidence>
<dbReference type="SMART" id="SM00225">
    <property type="entry name" value="BTB"/>
    <property type="match status" value="1"/>
</dbReference>
<dbReference type="Gene3D" id="3.30.160.60">
    <property type="entry name" value="Classic Zinc Finger"/>
    <property type="match status" value="2"/>
</dbReference>
<keyword evidence="4 7" id="KW-0863">Zinc-finger</keyword>